<dbReference type="GeneID" id="53316807"/>
<evidence type="ECO:0000259" key="2">
    <source>
        <dbReference type="Pfam" id="PF04717"/>
    </source>
</evidence>
<feature type="region of interest" description="Disordered" evidence="1">
    <location>
        <begin position="202"/>
        <end position="223"/>
    </location>
</feature>
<sequence length="223" mass="23260">MSWGLGELERRLANIIRAGVVEALDASVARVRVRSGDLLTGWLPWLTQRAGTDRTWWAPEPGEQVLVLAQSGDLAQGVVLPALYRAAHAPPADQATIHRTEYADGTFFEYDKAASRLTIRSPGEVVVRAARTLTADFDGVVAVRSGTHITIDAPTVTVTGDLTVEGRLTYLAGMSGSTGGSDAAAMISGSIHVVDGDVTAGGTSLRDHVHTGDSGGTTTAPTG</sequence>
<organism evidence="3 4">
    <name type="scientific">Haematospirillum jordaniae</name>
    <dbReference type="NCBI Taxonomy" id="1549855"/>
    <lineage>
        <taxon>Bacteria</taxon>
        <taxon>Pseudomonadati</taxon>
        <taxon>Pseudomonadota</taxon>
        <taxon>Alphaproteobacteria</taxon>
        <taxon>Rhodospirillales</taxon>
        <taxon>Novispirillaceae</taxon>
        <taxon>Haematospirillum</taxon>
    </lineage>
</organism>
<dbReference type="Pfam" id="PF04717">
    <property type="entry name" value="Phage_base_V"/>
    <property type="match status" value="1"/>
</dbReference>
<dbReference type="RefSeq" id="WP_066134964.1">
    <property type="nucleotide sequence ID" value="NZ_CP014525.1"/>
</dbReference>
<reference evidence="3 4" key="1">
    <citation type="submission" date="2016-02" db="EMBL/GenBank/DDBJ databases">
        <title>Complete Genome of H5569, the type strain of the newly described species Haematospirillium jordaniae.</title>
        <authorList>
            <person name="Nicholson A.C."/>
            <person name="Humrighouse B.W."/>
            <person name="Loparov V."/>
            <person name="McQuiston J.R."/>
        </authorList>
    </citation>
    <scope>NUCLEOTIDE SEQUENCE [LARGE SCALE GENOMIC DNA]</scope>
    <source>
        <strain evidence="3 4">H5569</strain>
    </source>
</reference>
<gene>
    <name evidence="3" type="ORF">AY555_06515</name>
</gene>
<dbReference type="EMBL" id="CP014525">
    <property type="protein sequence ID" value="AMW34889.1"/>
    <property type="molecule type" value="Genomic_DNA"/>
</dbReference>
<dbReference type="Gene3D" id="6.20.150.10">
    <property type="match status" value="1"/>
</dbReference>
<evidence type="ECO:0000313" key="4">
    <source>
        <dbReference type="Proteomes" id="UP000076066"/>
    </source>
</evidence>
<evidence type="ECO:0000313" key="3">
    <source>
        <dbReference type="EMBL" id="AMW34889.1"/>
    </source>
</evidence>
<dbReference type="Proteomes" id="UP000076066">
    <property type="component" value="Chromosome"/>
</dbReference>
<dbReference type="STRING" id="1549855.AY555_06515"/>
<dbReference type="Gene3D" id="2.40.50.230">
    <property type="entry name" value="Gp5 N-terminal domain"/>
    <property type="match status" value="1"/>
</dbReference>
<dbReference type="AlphaFoldDB" id="A0A143DE80"/>
<feature type="domain" description="Gp5/Type VI secretion system Vgr protein OB-fold" evidence="2">
    <location>
        <begin position="18"/>
        <end position="84"/>
    </location>
</feature>
<dbReference type="KEGG" id="hjo:AY555_06515"/>
<name>A0A143DE80_9PROT</name>
<dbReference type="InterPro" id="IPR006531">
    <property type="entry name" value="Gp5/Vgr_OB"/>
</dbReference>
<dbReference type="OrthoDB" id="4931325at2"/>
<dbReference type="InterPro" id="IPR037026">
    <property type="entry name" value="Vgr_OB-fold_dom_sf"/>
</dbReference>
<evidence type="ECO:0000256" key="1">
    <source>
        <dbReference type="SAM" id="MobiDB-lite"/>
    </source>
</evidence>
<keyword evidence="4" id="KW-1185">Reference proteome</keyword>
<dbReference type="InterPro" id="IPR013046">
    <property type="entry name" value="GpV/Gp45"/>
</dbReference>
<dbReference type="NCBIfam" id="TIGR01644">
    <property type="entry name" value="phage_P2_V"/>
    <property type="match status" value="1"/>
</dbReference>
<accession>A0A143DE80</accession>
<proteinExistence type="predicted"/>
<protein>
    <recommendedName>
        <fullName evidence="2">Gp5/Type VI secretion system Vgr protein OB-fold domain-containing protein</fullName>
    </recommendedName>
</protein>